<dbReference type="InterPro" id="IPR050482">
    <property type="entry name" value="Sensor_HK_TwoCompSys"/>
</dbReference>
<feature type="transmembrane region" description="Helical" evidence="6">
    <location>
        <begin position="419"/>
        <end position="438"/>
    </location>
</feature>
<evidence type="ECO:0000256" key="4">
    <source>
        <dbReference type="ARBA" id="ARBA00022777"/>
    </source>
</evidence>
<dbReference type="Proteomes" id="UP000184240">
    <property type="component" value="Unassembled WGS sequence"/>
</dbReference>
<dbReference type="InterPro" id="IPR005467">
    <property type="entry name" value="His_kinase_dom"/>
</dbReference>
<keyword evidence="7" id="KW-0732">Signal</keyword>
<keyword evidence="4" id="KW-0418">Kinase</keyword>
<dbReference type="PANTHER" id="PTHR24421">
    <property type="entry name" value="NITRATE/NITRITE SENSOR PROTEIN NARX-RELATED"/>
    <property type="match status" value="1"/>
</dbReference>
<dbReference type="InterPro" id="IPR011990">
    <property type="entry name" value="TPR-like_helical_dom_sf"/>
</dbReference>
<feature type="domain" description="Histidine kinase" evidence="8">
    <location>
        <begin position="555"/>
        <end position="644"/>
    </location>
</feature>
<evidence type="ECO:0000256" key="5">
    <source>
        <dbReference type="ARBA" id="ARBA00023012"/>
    </source>
</evidence>
<keyword evidence="6" id="KW-0472">Membrane</keyword>
<sequence>MFRLLLCLPLIWFCACTQSNEHLDPTSKNNDSLAFYNNEAREAQYSMQERLEFANRAFEGVREQPKHPLYTKILYNKNWLHYSLGQYDSLVHYDAVMQKNAAVNTAPKEMGMQHYLLGYYFELVKHQSDSAFKRYNRSKTYYQQANDSSGTGTALLNMGGIQYKKRDYFGSKETLTEALKYIKKETDSVTYWSAMDRIAQSHRHLHNYEEALAFYANITKEAPKANLSVYKNNYATVYIDLKKYQKAIAILEPLVLDTLANSETTQARVLDNLTYARWSSGVFVKPQDFLKPLEVRKLQDDKRGIISSYLHLSEFYLKPQPELARAYLDSAKIQAKEINSSGGELEVLVFKMQLEPQNAALKERYIKLRDSLYESELKVKTQFAKYKYDDELKEQSILRLENEKNLRELELAQERFTKLWIIAALVVAILLILLIYYVQRYKARQLKIQHNIDRLSAIYDTEAAISRRLHDDFGSGLNTAMLLLQRQENIDAILDQLEKLYNQSRDFSRSLNDIDTGAGFKDALSLMLRSQVPQDTNLLLLGFHKIDWDLVRPVNKITLYKILRELMLNMRKHSAAKRVTLKFEMHSKHLKIMYSDNGKGASHEALQLKNGLRITEKRIEAIGGSISFETDEQSGFTSHIKIPF</sequence>
<dbReference type="Pfam" id="PF02518">
    <property type="entry name" value="HATPase_c"/>
    <property type="match status" value="1"/>
</dbReference>
<dbReference type="EMBL" id="FQXT01000002">
    <property type="protein sequence ID" value="SHH89422.1"/>
    <property type="molecule type" value="Genomic_DNA"/>
</dbReference>
<organism evidence="10 11">
    <name type="scientific">Leeuwenhoekiella palythoae</name>
    <dbReference type="NCBI Taxonomy" id="573501"/>
    <lineage>
        <taxon>Bacteria</taxon>
        <taxon>Pseudomonadati</taxon>
        <taxon>Bacteroidota</taxon>
        <taxon>Flavobacteriia</taxon>
        <taxon>Flavobacteriales</taxon>
        <taxon>Flavobacteriaceae</taxon>
        <taxon>Leeuwenhoekiella</taxon>
    </lineage>
</organism>
<dbReference type="PROSITE" id="PS50109">
    <property type="entry name" value="HIS_KIN"/>
    <property type="match status" value="1"/>
</dbReference>
<evidence type="ECO:0000313" key="11">
    <source>
        <dbReference type="Proteomes" id="UP000184240"/>
    </source>
</evidence>
<dbReference type="InterPro" id="IPR036890">
    <property type="entry name" value="HATPase_C_sf"/>
</dbReference>
<name>A0A1M5WPW7_9FLAO</name>
<keyword evidence="6" id="KW-0812">Transmembrane</keyword>
<dbReference type="AlphaFoldDB" id="A0A1M5WPW7"/>
<evidence type="ECO:0000313" key="10">
    <source>
        <dbReference type="EMBL" id="SHH89422.1"/>
    </source>
</evidence>
<evidence type="ECO:0000313" key="9">
    <source>
        <dbReference type="EMBL" id="RXG31463.1"/>
    </source>
</evidence>
<reference evidence="10" key="2">
    <citation type="submission" date="2016-11" db="EMBL/GenBank/DDBJ databases">
        <authorList>
            <person name="Jaros S."/>
            <person name="Januszkiewicz K."/>
            <person name="Wedrychowicz H."/>
        </authorList>
    </citation>
    <scope>NUCLEOTIDE SEQUENCE [LARGE SCALE GENOMIC DNA]</scope>
    <source>
        <strain evidence="10">DSM 19859</strain>
    </source>
</reference>
<dbReference type="EMBL" id="QOVN01000001">
    <property type="protein sequence ID" value="RXG31463.1"/>
    <property type="molecule type" value="Genomic_DNA"/>
</dbReference>
<keyword evidence="5" id="KW-0902">Two-component regulatory system</keyword>
<proteinExistence type="predicted"/>
<gene>
    <name evidence="9" type="ORF">DSM01_604</name>
    <name evidence="10" type="ORF">SAMN04487999_1312</name>
</gene>
<dbReference type="SUPFAM" id="SSF48452">
    <property type="entry name" value="TPR-like"/>
    <property type="match status" value="2"/>
</dbReference>
<evidence type="ECO:0000256" key="1">
    <source>
        <dbReference type="ARBA" id="ARBA00000085"/>
    </source>
</evidence>
<comment type="catalytic activity">
    <reaction evidence="1">
        <text>ATP + protein L-histidine = ADP + protein N-phospho-L-histidine.</text>
        <dbReference type="EC" id="2.7.13.3"/>
    </reaction>
</comment>
<keyword evidence="12" id="KW-1185">Reference proteome</keyword>
<dbReference type="CDD" id="cd16917">
    <property type="entry name" value="HATPase_UhpB-NarQ-NarX-like"/>
    <property type="match status" value="1"/>
</dbReference>
<dbReference type="InterPro" id="IPR003594">
    <property type="entry name" value="HATPase_dom"/>
</dbReference>
<keyword evidence="3" id="KW-0808">Transferase</keyword>
<evidence type="ECO:0000256" key="6">
    <source>
        <dbReference type="SAM" id="Phobius"/>
    </source>
</evidence>
<evidence type="ECO:0000313" key="12">
    <source>
        <dbReference type="Proteomes" id="UP000290037"/>
    </source>
</evidence>
<feature type="signal peptide" evidence="7">
    <location>
        <begin position="1"/>
        <end position="19"/>
    </location>
</feature>
<dbReference type="OrthoDB" id="943406at2"/>
<dbReference type="PROSITE" id="PS51257">
    <property type="entry name" value="PROKAR_LIPOPROTEIN"/>
    <property type="match status" value="1"/>
</dbReference>
<dbReference type="GO" id="GO:0004673">
    <property type="term" value="F:protein histidine kinase activity"/>
    <property type="evidence" value="ECO:0007669"/>
    <property type="project" value="UniProtKB-EC"/>
</dbReference>
<keyword evidence="6" id="KW-1133">Transmembrane helix</keyword>
<protein>
    <recommendedName>
        <fullName evidence="2">histidine kinase</fullName>
        <ecNumber evidence="2">2.7.13.3</ecNumber>
    </recommendedName>
</protein>
<evidence type="ECO:0000256" key="3">
    <source>
        <dbReference type="ARBA" id="ARBA00022679"/>
    </source>
</evidence>
<dbReference type="EC" id="2.7.13.3" evidence="2"/>
<dbReference type="RefSeq" id="WP_128755658.1">
    <property type="nucleotide sequence ID" value="NZ_FQXT01000002.1"/>
</dbReference>
<dbReference type="STRING" id="573501.SAMN04487999_1312"/>
<evidence type="ECO:0000256" key="7">
    <source>
        <dbReference type="SAM" id="SignalP"/>
    </source>
</evidence>
<dbReference type="Proteomes" id="UP000290037">
    <property type="component" value="Unassembled WGS sequence"/>
</dbReference>
<accession>A0A1M5WPW7</accession>
<dbReference type="Gene3D" id="3.30.565.10">
    <property type="entry name" value="Histidine kinase-like ATPase, C-terminal domain"/>
    <property type="match status" value="1"/>
</dbReference>
<evidence type="ECO:0000256" key="2">
    <source>
        <dbReference type="ARBA" id="ARBA00012438"/>
    </source>
</evidence>
<dbReference type="PANTHER" id="PTHR24421:SF10">
    <property type="entry name" value="NITRATE_NITRITE SENSOR PROTEIN NARQ"/>
    <property type="match status" value="1"/>
</dbReference>
<reference evidence="11" key="1">
    <citation type="submission" date="2016-11" db="EMBL/GenBank/DDBJ databases">
        <authorList>
            <person name="Varghese N."/>
            <person name="Submissions S."/>
        </authorList>
    </citation>
    <scope>NUCLEOTIDE SEQUENCE [LARGE SCALE GENOMIC DNA]</scope>
    <source>
        <strain evidence="11">DSM 19859</strain>
    </source>
</reference>
<dbReference type="Gene3D" id="1.25.40.10">
    <property type="entry name" value="Tetratricopeptide repeat domain"/>
    <property type="match status" value="2"/>
</dbReference>
<feature type="chain" id="PRO_5012183722" description="histidine kinase" evidence="7">
    <location>
        <begin position="20"/>
        <end position="644"/>
    </location>
</feature>
<reference evidence="9 12" key="3">
    <citation type="submission" date="2018-07" db="EMBL/GenBank/DDBJ databases">
        <title>Leeuwenhoekiella genomics.</title>
        <authorList>
            <person name="Tahon G."/>
            <person name="Willems A."/>
        </authorList>
    </citation>
    <scope>NUCLEOTIDE SEQUENCE [LARGE SCALE GENOMIC DNA]</scope>
    <source>
        <strain evidence="9 12">LMG 24856</strain>
    </source>
</reference>
<dbReference type="GO" id="GO:0000160">
    <property type="term" value="P:phosphorelay signal transduction system"/>
    <property type="evidence" value="ECO:0007669"/>
    <property type="project" value="UniProtKB-KW"/>
</dbReference>
<dbReference type="SUPFAM" id="SSF55874">
    <property type="entry name" value="ATPase domain of HSP90 chaperone/DNA topoisomerase II/histidine kinase"/>
    <property type="match status" value="1"/>
</dbReference>
<evidence type="ECO:0000259" key="8">
    <source>
        <dbReference type="PROSITE" id="PS50109"/>
    </source>
</evidence>